<dbReference type="InterPro" id="IPR036930">
    <property type="entry name" value="WGR_dom_sf"/>
</dbReference>
<dbReference type="PROSITE" id="PS51977">
    <property type="entry name" value="WGR"/>
    <property type="match status" value="1"/>
</dbReference>
<proteinExistence type="predicted"/>
<dbReference type="RefSeq" id="WP_377700163.1">
    <property type="nucleotide sequence ID" value="NZ_JBHLWE010000079.1"/>
</dbReference>
<dbReference type="SUPFAM" id="SSF142921">
    <property type="entry name" value="WGR domain-like"/>
    <property type="match status" value="1"/>
</dbReference>
<dbReference type="Proteomes" id="UP001589799">
    <property type="component" value="Unassembled WGS sequence"/>
</dbReference>
<comment type="caution">
    <text evidence="2">The sequence shown here is derived from an EMBL/GenBank/DDBJ whole genome shotgun (WGS) entry which is preliminary data.</text>
</comment>
<dbReference type="SMART" id="SM00773">
    <property type="entry name" value="WGR"/>
    <property type="match status" value="1"/>
</dbReference>
<name>A0ABV6I996_9RHOB</name>
<feature type="domain" description="WGR" evidence="1">
    <location>
        <begin position="1"/>
        <end position="82"/>
    </location>
</feature>
<evidence type="ECO:0000259" key="1">
    <source>
        <dbReference type="PROSITE" id="PS51977"/>
    </source>
</evidence>
<gene>
    <name evidence="2" type="ORF">ACFFII_17570</name>
</gene>
<accession>A0ABV6I996</accession>
<reference evidence="2 3" key="1">
    <citation type="submission" date="2024-09" db="EMBL/GenBank/DDBJ databases">
        <authorList>
            <person name="Sun Q."/>
            <person name="Mori K."/>
        </authorList>
    </citation>
    <scope>NUCLEOTIDE SEQUENCE [LARGE SCALE GENOMIC DNA]</scope>
    <source>
        <strain evidence="2 3">KCTC 22789</strain>
    </source>
</reference>
<keyword evidence="3" id="KW-1185">Reference proteome</keyword>
<protein>
    <submittedName>
        <fullName evidence="2">WGR domain-containing protein</fullName>
    </submittedName>
</protein>
<evidence type="ECO:0000313" key="3">
    <source>
        <dbReference type="Proteomes" id="UP001589799"/>
    </source>
</evidence>
<evidence type="ECO:0000313" key="2">
    <source>
        <dbReference type="EMBL" id="MFC0342547.1"/>
    </source>
</evidence>
<dbReference type="InterPro" id="IPR008893">
    <property type="entry name" value="WGR_domain"/>
</dbReference>
<dbReference type="EMBL" id="JBHLWE010000079">
    <property type="protein sequence ID" value="MFC0342547.1"/>
    <property type="molecule type" value="Genomic_DNA"/>
</dbReference>
<dbReference type="Gene3D" id="2.20.140.10">
    <property type="entry name" value="WGR domain"/>
    <property type="match status" value="1"/>
</dbReference>
<dbReference type="Pfam" id="PF05406">
    <property type="entry name" value="WGR"/>
    <property type="match status" value="1"/>
</dbReference>
<dbReference type="CDD" id="cd07996">
    <property type="entry name" value="WGR_MMR_like"/>
    <property type="match status" value="1"/>
</dbReference>
<sequence>MQSYLEKRDSAKNLARFYSLRVLPNLFGEWSLQREWGRIGQAGQVRRLYFPSQEEAIRALLKLEAAKRRRGYWLKPKQLELF</sequence>
<dbReference type="InterPro" id="IPR049809">
    <property type="entry name" value="YehF/YfeS-like_WGR"/>
</dbReference>
<organism evidence="2 3">
    <name type="scientific">Paracoccus niistensis</name>
    <dbReference type="NCBI Taxonomy" id="632935"/>
    <lineage>
        <taxon>Bacteria</taxon>
        <taxon>Pseudomonadati</taxon>
        <taxon>Pseudomonadota</taxon>
        <taxon>Alphaproteobacteria</taxon>
        <taxon>Rhodobacterales</taxon>
        <taxon>Paracoccaceae</taxon>
        <taxon>Paracoccus</taxon>
    </lineage>
</organism>